<feature type="transmembrane region" description="Helical" evidence="1">
    <location>
        <begin position="162"/>
        <end position="185"/>
    </location>
</feature>
<proteinExistence type="predicted"/>
<keyword evidence="1" id="KW-0472">Membrane</keyword>
<feature type="transmembrane region" description="Helical" evidence="1">
    <location>
        <begin position="205"/>
        <end position="229"/>
    </location>
</feature>
<evidence type="ECO:0000256" key="1">
    <source>
        <dbReference type="SAM" id="Phobius"/>
    </source>
</evidence>
<gene>
    <name evidence="2" type="ORF">DFH08DRAFT_956097</name>
</gene>
<reference evidence="2" key="1">
    <citation type="submission" date="2023-03" db="EMBL/GenBank/DDBJ databases">
        <title>Massive genome expansion in bonnet fungi (Mycena s.s.) driven by repeated elements and novel gene families across ecological guilds.</title>
        <authorList>
            <consortium name="Lawrence Berkeley National Laboratory"/>
            <person name="Harder C.B."/>
            <person name="Miyauchi S."/>
            <person name="Viragh M."/>
            <person name="Kuo A."/>
            <person name="Thoen E."/>
            <person name="Andreopoulos B."/>
            <person name="Lu D."/>
            <person name="Skrede I."/>
            <person name="Drula E."/>
            <person name="Henrissat B."/>
            <person name="Morin E."/>
            <person name="Kohler A."/>
            <person name="Barry K."/>
            <person name="LaButti K."/>
            <person name="Morin E."/>
            <person name="Salamov A."/>
            <person name="Lipzen A."/>
            <person name="Mereny Z."/>
            <person name="Hegedus B."/>
            <person name="Baldrian P."/>
            <person name="Stursova M."/>
            <person name="Weitz H."/>
            <person name="Taylor A."/>
            <person name="Grigoriev I.V."/>
            <person name="Nagy L.G."/>
            <person name="Martin F."/>
            <person name="Kauserud H."/>
        </authorList>
    </citation>
    <scope>NUCLEOTIDE SEQUENCE</scope>
    <source>
        <strain evidence="2">CBHHK002</strain>
    </source>
</reference>
<accession>A0AAD7AAM7</accession>
<keyword evidence="1" id="KW-0812">Transmembrane</keyword>
<evidence type="ECO:0000313" key="3">
    <source>
        <dbReference type="Proteomes" id="UP001218218"/>
    </source>
</evidence>
<comment type="caution">
    <text evidence="2">The sequence shown here is derived from an EMBL/GenBank/DDBJ whole genome shotgun (WGS) entry which is preliminary data.</text>
</comment>
<keyword evidence="3" id="KW-1185">Reference proteome</keyword>
<evidence type="ECO:0000313" key="2">
    <source>
        <dbReference type="EMBL" id="KAJ7352999.1"/>
    </source>
</evidence>
<keyword evidence="1" id="KW-1133">Transmembrane helix</keyword>
<dbReference type="Proteomes" id="UP001218218">
    <property type="component" value="Unassembled WGS sequence"/>
</dbReference>
<feature type="transmembrane region" description="Helical" evidence="1">
    <location>
        <begin position="241"/>
        <end position="262"/>
    </location>
</feature>
<dbReference type="EMBL" id="JARIHO010000011">
    <property type="protein sequence ID" value="KAJ7352999.1"/>
    <property type="molecule type" value="Genomic_DNA"/>
</dbReference>
<name>A0AAD7AAM7_9AGAR</name>
<organism evidence="2 3">
    <name type="scientific">Mycena albidolilacea</name>
    <dbReference type="NCBI Taxonomy" id="1033008"/>
    <lineage>
        <taxon>Eukaryota</taxon>
        <taxon>Fungi</taxon>
        <taxon>Dikarya</taxon>
        <taxon>Basidiomycota</taxon>
        <taxon>Agaricomycotina</taxon>
        <taxon>Agaricomycetes</taxon>
        <taxon>Agaricomycetidae</taxon>
        <taxon>Agaricales</taxon>
        <taxon>Marasmiineae</taxon>
        <taxon>Mycenaceae</taxon>
        <taxon>Mycena</taxon>
    </lineage>
</organism>
<sequence>MDDHPLLLASVAAGDLLAFRASQFHSAKIQYDSSGGIPRFQKSSSGPSVTPDIQRDFPPVAAAIAGSPFGGLLRTPDPFRRRLTVAEQPRVHLFDFALPIRFGDDLPWLDNLEFMSEISHNSSTTAPQSEETTRETLLRSDTTLWTMAPKVPKRSWYATGSVLRLSAFLLHLALIVMHLILAVIWASKLEHRVTVSLDNQKLVSFLITSTATAFGTIYSGLLVFVTQTLSMRRSLQMDQVLTATHDTVAAWAGIGAAISLLWHQNAVQSTARKSITGAAPVALYLASILGLHIAISSLFSLVTYNPTQSFNAGVQGLPALKQIPQGDEFGDVAAYVRGSLQLLPFVLSNATNLGLQDGTVIDTLETFSPVPGEATMNAVGRG</sequence>
<feature type="transmembrane region" description="Helical" evidence="1">
    <location>
        <begin position="282"/>
        <end position="302"/>
    </location>
</feature>
<protein>
    <submittedName>
        <fullName evidence="2">Uncharacterized protein</fullName>
    </submittedName>
</protein>
<dbReference type="AlphaFoldDB" id="A0AAD7AAM7"/>